<organism evidence="1">
    <name type="scientific">bioreactor metagenome</name>
    <dbReference type="NCBI Taxonomy" id="1076179"/>
    <lineage>
        <taxon>unclassified sequences</taxon>
        <taxon>metagenomes</taxon>
        <taxon>ecological metagenomes</taxon>
    </lineage>
</organism>
<reference evidence="1" key="1">
    <citation type="submission" date="2019-08" db="EMBL/GenBank/DDBJ databases">
        <authorList>
            <person name="Kucharzyk K."/>
            <person name="Murdoch R.W."/>
            <person name="Higgins S."/>
            <person name="Loffler F."/>
        </authorList>
    </citation>
    <scope>NUCLEOTIDE SEQUENCE</scope>
</reference>
<dbReference type="AlphaFoldDB" id="A0A645HN92"/>
<comment type="caution">
    <text evidence="1">The sequence shown here is derived from an EMBL/GenBank/DDBJ whole genome shotgun (WGS) entry which is preliminary data.</text>
</comment>
<sequence length="88" mass="10467">MITPLKLKEYLIYLIDWISELLMKTNKTSECNDVYFLLCRFQKLDVFNFKVNRLITLCLQKMMEGGCGVEDHYELMGIQSLKLLKPWI</sequence>
<name>A0A645HN92_9ZZZZ</name>
<gene>
    <name evidence="1" type="ORF">SDC9_187964</name>
</gene>
<evidence type="ECO:0000313" key="1">
    <source>
        <dbReference type="EMBL" id="MPN40427.1"/>
    </source>
</evidence>
<accession>A0A645HN92</accession>
<dbReference type="EMBL" id="VSSQ01096832">
    <property type="protein sequence ID" value="MPN40427.1"/>
    <property type="molecule type" value="Genomic_DNA"/>
</dbReference>
<proteinExistence type="predicted"/>
<protein>
    <submittedName>
        <fullName evidence="1">Uncharacterized protein</fullName>
    </submittedName>
</protein>